<sequence length="101" mass="11081">MVSSTSSIVDHDAPTRFVYHEADGVLWGEYVGDTVEVGRFCGVRNQARIDISFVHRGHDAETTTGNASSTISRNEDGTLLLTEKFRTPDGVLHTSVCREVV</sequence>
<dbReference type="InterPro" id="IPR058595">
    <property type="entry name" value="Avidin-like"/>
</dbReference>
<gene>
    <name evidence="1" type="ORF">ESP51_00960</name>
</gene>
<organism evidence="1 2">
    <name type="scientific">Agromyces albus</name>
    <dbReference type="NCBI Taxonomy" id="205332"/>
    <lineage>
        <taxon>Bacteria</taxon>
        <taxon>Bacillati</taxon>
        <taxon>Actinomycetota</taxon>
        <taxon>Actinomycetes</taxon>
        <taxon>Micrococcales</taxon>
        <taxon>Microbacteriaceae</taxon>
        <taxon>Agromyces</taxon>
    </lineage>
</organism>
<accession>A0A4Q2L541</accession>
<dbReference type="AlphaFoldDB" id="A0A4Q2L541"/>
<proteinExistence type="predicted"/>
<dbReference type="Proteomes" id="UP000293865">
    <property type="component" value="Unassembled WGS sequence"/>
</dbReference>
<evidence type="ECO:0000313" key="2">
    <source>
        <dbReference type="Proteomes" id="UP000293865"/>
    </source>
</evidence>
<dbReference type="Pfam" id="PF26421">
    <property type="entry name" value="Avidin_like"/>
    <property type="match status" value="1"/>
</dbReference>
<evidence type="ECO:0000313" key="1">
    <source>
        <dbReference type="EMBL" id="RXZ73355.1"/>
    </source>
</evidence>
<name>A0A4Q2L541_9MICO</name>
<protein>
    <submittedName>
        <fullName evidence="1">Uncharacterized protein</fullName>
    </submittedName>
</protein>
<reference evidence="1 2" key="1">
    <citation type="submission" date="2019-01" db="EMBL/GenBank/DDBJ databases">
        <title>Agromyces.</title>
        <authorList>
            <person name="Li J."/>
        </authorList>
    </citation>
    <scope>NUCLEOTIDE SEQUENCE [LARGE SCALE GENOMIC DNA]</scope>
    <source>
        <strain evidence="1 2">DSM 15934</strain>
    </source>
</reference>
<dbReference type="OrthoDB" id="5684515at2"/>
<comment type="caution">
    <text evidence="1">The sequence shown here is derived from an EMBL/GenBank/DDBJ whole genome shotgun (WGS) entry which is preliminary data.</text>
</comment>
<dbReference type="EMBL" id="SDPN01000001">
    <property type="protein sequence ID" value="RXZ73355.1"/>
    <property type="molecule type" value="Genomic_DNA"/>
</dbReference>
<keyword evidence="2" id="KW-1185">Reference proteome</keyword>